<name>A0A831LTC7_9BACT</name>
<evidence type="ECO:0000259" key="1">
    <source>
        <dbReference type="Pfam" id="PF12770"/>
    </source>
</evidence>
<accession>A0A831LTC7</accession>
<reference evidence="2" key="1">
    <citation type="journal article" date="2020" name="mSystems">
        <title>Genome- and Community-Level Interaction Insights into Carbon Utilization and Element Cycling Functions of Hydrothermarchaeota in Hydrothermal Sediment.</title>
        <authorList>
            <person name="Zhou Z."/>
            <person name="Liu Y."/>
            <person name="Xu W."/>
            <person name="Pan J."/>
            <person name="Luo Z.H."/>
            <person name="Li M."/>
        </authorList>
    </citation>
    <scope>NUCLEOTIDE SEQUENCE [LARGE SCALE GENOMIC DNA]</scope>
    <source>
        <strain evidence="2">SpSt-1217</strain>
    </source>
</reference>
<dbReference type="AlphaFoldDB" id="A0A831LTC7"/>
<dbReference type="Proteomes" id="UP000886047">
    <property type="component" value="Unassembled WGS sequence"/>
</dbReference>
<dbReference type="InterPro" id="IPR024983">
    <property type="entry name" value="CHAT_dom"/>
</dbReference>
<gene>
    <name evidence="2" type="ORF">ENN90_01100</name>
</gene>
<organism evidence="2">
    <name type="scientific">Mariniphaga anaerophila</name>
    <dbReference type="NCBI Taxonomy" id="1484053"/>
    <lineage>
        <taxon>Bacteria</taxon>
        <taxon>Pseudomonadati</taxon>
        <taxon>Bacteroidota</taxon>
        <taxon>Bacteroidia</taxon>
        <taxon>Marinilabiliales</taxon>
        <taxon>Prolixibacteraceae</taxon>
        <taxon>Mariniphaga</taxon>
    </lineage>
</organism>
<feature type="domain" description="CHAT" evidence="1">
    <location>
        <begin position="373"/>
        <end position="562"/>
    </location>
</feature>
<comment type="caution">
    <text evidence="2">The sequence shown here is derived from an EMBL/GenBank/DDBJ whole genome shotgun (WGS) entry which is preliminary data.</text>
</comment>
<feature type="non-terminal residue" evidence="2">
    <location>
        <position position="1"/>
    </location>
</feature>
<evidence type="ECO:0000313" key="2">
    <source>
        <dbReference type="EMBL" id="HDR50206.1"/>
    </source>
</evidence>
<proteinExistence type="predicted"/>
<feature type="non-terminal residue" evidence="2">
    <location>
        <position position="563"/>
    </location>
</feature>
<protein>
    <submittedName>
        <fullName evidence="2">CHAT domain-containing protein</fullName>
    </submittedName>
</protein>
<dbReference type="Pfam" id="PF12770">
    <property type="entry name" value="CHAT"/>
    <property type="match status" value="1"/>
</dbReference>
<dbReference type="EMBL" id="DSDK01000067">
    <property type="protein sequence ID" value="HDR50206.1"/>
    <property type="molecule type" value="Genomic_DNA"/>
</dbReference>
<sequence length="563" mass="64864">LISAGETEKAAETLEKAKEIIVLTEKDSGTNLAEYYFILGNLHAGKKVETNDFNAFREQKTSNLTEAIRSYQKGLRALGVDAERLSGSVTSLENALSLTQSLDLLKIIADTYTQIADIYSDTRHPKRKESIYQAIDFYKITSNIIQQARKEIYSDENKIQLSELEEATFHKIVQTAYKAYEMDGKPEVAGFAFENAERMKASSVFDRLSDQLAKESSLIPDSLTNLERTLNYSITSYTEKLYNLRRSENTDNHEINETDSILFQLKRQRDELSQYLERNYSDYYELKYAGNSIHHEEVQQNIRSNEVLIEYVLNETEPVPELYAFVFSSGSKGFHKMNIDSAFIQSIETTFRFMSNPAYLFTRNEDSKNFCAAAHHLYQKLIQPFESEIQNKKITIIPDGKLSYIPFDALLTKMPDTTGQIQFNQLPYLIRTNTVNYAYSANLLFKFNRKNRKAKNRIIAFAPEYQSDTVVFENEKLILVPLPGVQKEVDIISKEINTRLFRGDDATEQNFRNYSQNHDILHLAMHAFINDSLPAFSRFAFAQNREDMPDNDGWLNTADIYNL</sequence>